<evidence type="ECO:0000313" key="4">
    <source>
        <dbReference type="EMBL" id="OUZ35136.1"/>
    </source>
</evidence>
<dbReference type="AlphaFoldDB" id="A0A200JD52"/>
<evidence type="ECO:0008006" key="7">
    <source>
        <dbReference type="Google" id="ProtNLM"/>
    </source>
</evidence>
<evidence type="ECO:0000256" key="2">
    <source>
        <dbReference type="ARBA" id="ARBA00022801"/>
    </source>
</evidence>
<dbReference type="Gene3D" id="3.40.50.300">
    <property type="entry name" value="P-loop containing nucleotide triphosphate hydrolases"/>
    <property type="match status" value="1"/>
</dbReference>
<dbReference type="InterPro" id="IPR004948">
    <property type="entry name" value="Nuc-triphosphatase_THEP1"/>
</dbReference>
<dbReference type="EMBL" id="CP147246">
    <property type="protein sequence ID" value="WYJ95653.1"/>
    <property type="molecule type" value="Genomic_DNA"/>
</dbReference>
<evidence type="ECO:0000256" key="3">
    <source>
        <dbReference type="ARBA" id="ARBA00022840"/>
    </source>
</evidence>
<dbReference type="Proteomes" id="UP000196151">
    <property type="component" value="Chromosome"/>
</dbReference>
<dbReference type="PANTHER" id="PTHR43146:SF1">
    <property type="entry name" value="CANCER-RELATED NUCLEOSIDE-TRIPHOSPHATASE"/>
    <property type="match status" value="1"/>
</dbReference>
<keyword evidence="3" id="KW-0067">ATP-binding</keyword>
<dbReference type="GO" id="GO:0017111">
    <property type="term" value="F:ribonucleoside triphosphate phosphatase activity"/>
    <property type="evidence" value="ECO:0007669"/>
    <property type="project" value="InterPro"/>
</dbReference>
<name>A0A200JD52_9ENTE</name>
<evidence type="ECO:0000313" key="6">
    <source>
        <dbReference type="Proteomes" id="UP000196151"/>
    </source>
</evidence>
<organism evidence="4">
    <name type="scientific">Candidatus Enterococcus dunnyi</name>
    <dbReference type="NCBI Taxonomy" id="1834192"/>
    <lineage>
        <taxon>Bacteria</taxon>
        <taxon>Bacillati</taxon>
        <taxon>Bacillota</taxon>
        <taxon>Bacilli</taxon>
        <taxon>Lactobacillales</taxon>
        <taxon>Enterococcaceae</taxon>
        <taxon>Enterococcus</taxon>
    </lineage>
</organism>
<dbReference type="RefSeq" id="WP_087639774.1">
    <property type="nucleotide sequence ID" value="NZ_CP147246.1"/>
</dbReference>
<reference evidence="5" key="2">
    <citation type="submission" date="2017-05" db="EMBL/GenBank/DDBJ databases">
        <authorList>
            <consortium name="The Broad Institute Genomics Platform"/>
            <consortium name="The Broad Institute Genomic Center for Infectious Diseases"/>
            <person name="Earl A."/>
            <person name="Manson A."/>
            <person name="Schwartman J."/>
            <person name="Gilmore M."/>
            <person name="Abouelleil A."/>
            <person name="Cao P."/>
            <person name="Chapman S."/>
            <person name="Cusick C."/>
            <person name="Shea T."/>
            <person name="Young S."/>
            <person name="Neafsey D."/>
            <person name="Nusbaum C."/>
            <person name="Birren B."/>
        </authorList>
    </citation>
    <scope>NUCLEOTIDE SEQUENCE</scope>
    <source>
        <strain evidence="5">9D6_DIV0238</strain>
    </source>
</reference>
<gene>
    <name evidence="4" type="ORF">A5889_000611</name>
    <name evidence="5" type="ORF">A5889_003201</name>
</gene>
<sequence>MRHFFLQGDKFIGKSTMLQKILQELAIPVGGFYVERRWDALGNITGFELRAAMDLSSSVKVSQSNEDHYFIYTENGKRYHNLAVFEEFGCELLRKARRSEQVILLDEIGGIELLSDKFTKELLTTIQRSKKILGVFKSEKNYQNQKQHTLEKLEISHQRELLKQEIIKANGKIMSLTQENQDSLEAKLRLFLKE</sequence>
<reference evidence="5" key="3">
    <citation type="submission" date="2024-03" db="EMBL/GenBank/DDBJ databases">
        <title>The Genome Sequence of Enterococcus sp. DIV0238c.</title>
        <authorList>
            <consortium name="The Broad Institute Genomics Platform"/>
            <consortium name="The Broad Institute Microbial Omics Core"/>
            <consortium name="The Broad Institute Genomic Center for Infectious Diseases"/>
            <person name="Earl A."/>
            <person name="Manson A."/>
            <person name="Gilmore M."/>
            <person name="Schwartman J."/>
            <person name="Shea T."/>
            <person name="Abouelleil A."/>
            <person name="Cao P."/>
            <person name="Chapman S."/>
            <person name="Cusick C."/>
            <person name="Young S."/>
            <person name="Neafsey D."/>
            <person name="Nusbaum C."/>
            <person name="Birren B."/>
        </authorList>
    </citation>
    <scope>NUCLEOTIDE SEQUENCE</scope>
    <source>
        <strain evidence="5">9D6_DIV0238</strain>
    </source>
</reference>
<keyword evidence="1" id="KW-0547">Nucleotide-binding</keyword>
<keyword evidence="2" id="KW-0378">Hydrolase</keyword>
<dbReference type="EMBL" id="NIBQ01000001">
    <property type="protein sequence ID" value="OUZ35136.1"/>
    <property type="molecule type" value="Genomic_DNA"/>
</dbReference>
<keyword evidence="6" id="KW-1185">Reference proteome</keyword>
<dbReference type="InterPro" id="IPR027417">
    <property type="entry name" value="P-loop_NTPase"/>
</dbReference>
<accession>A0A200JD52</accession>
<dbReference type="OrthoDB" id="47144at2"/>
<evidence type="ECO:0000256" key="1">
    <source>
        <dbReference type="ARBA" id="ARBA00022741"/>
    </source>
</evidence>
<reference evidence="4" key="1">
    <citation type="submission" date="2017-05" db="EMBL/GenBank/DDBJ databases">
        <title>The Genome Sequence of Enterococcus sp. 9D6_DIV0238.</title>
        <authorList>
            <consortium name="The Broad Institute Genomics Platform"/>
            <consortium name="The Broad Institute Genomic Center for Infectious Diseases"/>
            <person name="Earl A."/>
            <person name="Manson A."/>
            <person name="Schwartman J."/>
            <person name="Gilmore M."/>
            <person name="Abouelleil A."/>
            <person name="Cao P."/>
            <person name="Chapman S."/>
            <person name="Cusick C."/>
            <person name="Shea T."/>
            <person name="Young S."/>
            <person name="Neafsey D."/>
            <person name="Nusbaum C."/>
            <person name="Birren B."/>
        </authorList>
    </citation>
    <scope>NUCLEOTIDE SEQUENCE [LARGE SCALE GENOMIC DNA]</scope>
    <source>
        <strain evidence="4">9D6_DIV0238</strain>
    </source>
</reference>
<evidence type="ECO:0000313" key="5">
    <source>
        <dbReference type="EMBL" id="WYJ95653.1"/>
    </source>
</evidence>
<dbReference type="SUPFAM" id="SSF52540">
    <property type="entry name" value="P-loop containing nucleoside triphosphate hydrolases"/>
    <property type="match status" value="1"/>
</dbReference>
<proteinExistence type="predicted"/>
<protein>
    <recommendedName>
        <fullName evidence="7">AAA+ ATPase domain-containing protein</fullName>
    </recommendedName>
</protein>
<dbReference type="Pfam" id="PF03266">
    <property type="entry name" value="NTPase_1"/>
    <property type="match status" value="1"/>
</dbReference>
<dbReference type="GO" id="GO:0005524">
    <property type="term" value="F:ATP binding"/>
    <property type="evidence" value="ECO:0007669"/>
    <property type="project" value="UniProtKB-KW"/>
</dbReference>
<dbReference type="PANTHER" id="PTHR43146">
    <property type="entry name" value="CANCER-RELATED NUCLEOSIDE-TRIPHOSPHATASE"/>
    <property type="match status" value="1"/>
</dbReference>